<dbReference type="Gene3D" id="1.10.340.70">
    <property type="match status" value="1"/>
</dbReference>
<sequence>MWNFCVAVPYPINGADLIAHYGLLPDLKSRRLISGIVKSVPQLAISTVNSSTKFARILYEFPKVTGLEQATPNCSSDVRHHAERSRRLSPVKLKVAKAEFQRLVEAGICRLSSSLWASPIHWYRKKTDLHQAYIQIPVAPEDIPKTAVVTPFGLFEYKFITYGLRNASQTFQLLQRLKKFYLRLNIENCEKGKQELEFLGFMINSEGCKPTLDKAEGLTRPLIWTLAAEEAFNKCKENLANATILSHPSDAAETRFVCDASNFGAPTHTTLYCEMTGEAIRPYIPAFLRNRVFHDAAYPGPKVTDRVIHQRYVWPNMHRDIAKWYKNCLDCQQSKIIRHGQLNPEKFIAPDGHFEHVHMDLIGPLPESDRYKYCVTIIDRFSRWPVAIPLEAIIVARAFYDNWVANFGAPKTVTTDQGSQFEAQLFTALLQLIGCQRIRTMAYHPTSNGMIELWHRSLKAAIMCHANEDWSRELSTFDIDVNGTQHSVSVENLKPAYCIRDDLCNATPEVGQTINSFSNEQPVLKTYARPKKKVTFAMIITSSPRDKCNWLTTKKNTKDNTQ</sequence>
<feature type="non-terminal residue" evidence="3">
    <location>
        <position position="562"/>
    </location>
</feature>
<protein>
    <recommendedName>
        <fullName evidence="1">RNA-directed DNA polymerase</fullName>
        <ecNumber evidence="1">2.7.7.49</ecNumber>
    </recommendedName>
</protein>
<dbReference type="Pfam" id="PF17919">
    <property type="entry name" value="RT_RNaseH_2"/>
    <property type="match status" value="1"/>
</dbReference>
<dbReference type="PROSITE" id="PS50994">
    <property type="entry name" value="INTEGRASE"/>
    <property type="match status" value="1"/>
</dbReference>
<organism evidence="3 4">
    <name type="scientific">Pseudoatta argentina</name>
    <dbReference type="NCBI Taxonomy" id="621737"/>
    <lineage>
        <taxon>Eukaryota</taxon>
        <taxon>Metazoa</taxon>
        <taxon>Ecdysozoa</taxon>
        <taxon>Arthropoda</taxon>
        <taxon>Hexapoda</taxon>
        <taxon>Insecta</taxon>
        <taxon>Pterygota</taxon>
        <taxon>Neoptera</taxon>
        <taxon>Endopterygota</taxon>
        <taxon>Hymenoptera</taxon>
        <taxon>Apocrita</taxon>
        <taxon>Aculeata</taxon>
        <taxon>Formicoidea</taxon>
        <taxon>Formicidae</taxon>
        <taxon>Myrmicinae</taxon>
        <taxon>Pseudoatta</taxon>
    </lineage>
</organism>
<dbReference type="GO" id="GO:0003964">
    <property type="term" value="F:RNA-directed DNA polymerase activity"/>
    <property type="evidence" value="ECO:0007669"/>
    <property type="project" value="UniProtKB-EC"/>
</dbReference>
<dbReference type="InterPro" id="IPR050951">
    <property type="entry name" value="Retrovirus_Pol_polyprotein"/>
</dbReference>
<evidence type="ECO:0000256" key="1">
    <source>
        <dbReference type="ARBA" id="ARBA00012493"/>
    </source>
</evidence>
<dbReference type="InterPro" id="IPR041577">
    <property type="entry name" value="RT_RNaseH_2"/>
</dbReference>
<feature type="domain" description="Integrase catalytic" evidence="2">
    <location>
        <begin position="346"/>
        <end position="530"/>
    </location>
</feature>
<gene>
    <name evidence="3" type="primary">Pol_43</name>
    <name evidence="3" type="ORF">G6Z78_0001316</name>
</gene>
<dbReference type="Proteomes" id="UP000668214">
    <property type="component" value="Unassembled WGS sequence"/>
</dbReference>
<dbReference type="SUPFAM" id="SSF53098">
    <property type="entry name" value="Ribonuclease H-like"/>
    <property type="match status" value="1"/>
</dbReference>
<dbReference type="InterPro" id="IPR001584">
    <property type="entry name" value="Integrase_cat-core"/>
</dbReference>
<keyword evidence="4" id="KW-1185">Reference proteome</keyword>
<dbReference type="InterPro" id="IPR012337">
    <property type="entry name" value="RNaseH-like_sf"/>
</dbReference>
<dbReference type="Gene3D" id="3.30.420.10">
    <property type="entry name" value="Ribonuclease H-like superfamily/Ribonuclease H"/>
    <property type="match status" value="1"/>
</dbReference>
<evidence type="ECO:0000259" key="2">
    <source>
        <dbReference type="PROSITE" id="PS50994"/>
    </source>
</evidence>
<dbReference type="GO" id="GO:0042575">
    <property type="term" value="C:DNA polymerase complex"/>
    <property type="evidence" value="ECO:0007669"/>
    <property type="project" value="UniProtKB-ARBA"/>
</dbReference>
<proteinExistence type="predicted"/>
<dbReference type="GO" id="GO:0003676">
    <property type="term" value="F:nucleic acid binding"/>
    <property type="evidence" value="ECO:0007669"/>
    <property type="project" value="InterPro"/>
</dbReference>
<dbReference type="InterPro" id="IPR043502">
    <property type="entry name" value="DNA/RNA_pol_sf"/>
</dbReference>
<dbReference type="EC" id="2.7.7.49" evidence="1"/>
<dbReference type="Pfam" id="PF17921">
    <property type="entry name" value="Integrase_H2C2"/>
    <property type="match status" value="1"/>
</dbReference>
<comment type="caution">
    <text evidence="3">The sequence shown here is derived from an EMBL/GenBank/DDBJ whole genome shotgun (WGS) entry which is preliminary data.</text>
</comment>
<dbReference type="EMBL" id="JAANIA010000998">
    <property type="protein sequence ID" value="KAG5322117.1"/>
    <property type="molecule type" value="Genomic_DNA"/>
</dbReference>
<dbReference type="Pfam" id="PF00665">
    <property type="entry name" value="rve"/>
    <property type="match status" value="1"/>
</dbReference>
<dbReference type="AlphaFoldDB" id="A0A836EWZ1"/>
<evidence type="ECO:0000313" key="4">
    <source>
        <dbReference type="Proteomes" id="UP000668214"/>
    </source>
</evidence>
<dbReference type="SUPFAM" id="SSF56672">
    <property type="entry name" value="DNA/RNA polymerases"/>
    <property type="match status" value="1"/>
</dbReference>
<evidence type="ECO:0000313" key="3">
    <source>
        <dbReference type="EMBL" id="KAG5322117.1"/>
    </source>
</evidence>
<dbReference type="InterPro" id="IPR036397">
    <property type="entry name" value="RNaseH_sf"/>
</dbReference>
<accession>A0A836EWZ1</accession>
<dbReference type="PANTHER" id="PTHR37984">
    <property type="entry name" value="PROTEIN CBG26694"/>
    <property type="match status" value="1"/>
</dbReference>
<dbReference type="InterPro" id="IPR041588">
    <property type="entry name" value="Integrase_H2C2"/>
</dbReference>
<reference evidence="3" key="1">
    <citation type="submission" date="2020-02" db="EMBL/GenBank/DDBJ databases">
        <title>Relaxed selection underlies rapid genomic changes in the transitions from sociality to social parasitism in ants.</title>
        <authorList>
            <person name="Bi X."/>
        </authorList>
    </citation>
    <scope>NUCLEOTIDE SEQUENCE</scope>
    <source>
        <strain evidence="3">BGI-DK2014c</strain>
        <tissue evidence="3">Whole body</tissue>
    </source>
</reference>
<feature type="non-terminal residue" evidence="3">
    <location>
        <position position="1"/>
    </location>
</feature>
<name>A0A836EWZ1_9HYME</name>
<dbReference type="Gene3D" id="3.10.10.10">
    <property type="entry name" value="HIV Type 1 Reverse Transcriptase, subunit A, domain 1"/>
    <property type="match status" value="1"/>
</dbReference>
<dbReference type="GO" id="GO:0015074">
    <property type="term" value="P:DNA integration"/>
    <property type="evidence" value="ECO:0007669"/>
    <property type="project" value="InterPro"/>
</dbReference>
<dbReference type="PANTHER" id="PTHR37984:SF15">
    <property type="entry name" value="INTEGRASE CATALYTIC DOMAIN-CONTAINING PROTEIN"/>
    <property type="match status" value="1"/>
</dbReference>